<dbReference type="Proteomes" id="UP001283361">
    <property type="component" value="Unassembled WGS sequence"/>
</dbReference>
<dbReference type="EMBL" id="JAWDGP010000699">
    <property type="protein sequence ID" value="KAK3798301.1"/>
    <property type="molecule type" value="Genomic_DNA"/>
</dbReference>
<reference evidence="1" key="1">
    <citation type="journal article" date="2023" name="G3 (Bethesda)">
        <title>A reference genome for the long-term kleptoplast-retaining sea slug Elysia crispata morphotype clarki.</title>
        <authorList>
            <person name="Eastman K.E."/>
            <person name="Pendleton A.L."/>
            <person name="Shaikh M.A."/>
            <person name="Suttiyut T."/>
            <person name="Ogas R."/>
            <person name="Tomko P."/>
            <person name="Gavelis G."/>
            <person name="Widhalm J.R."/>
            <person name="Wisecaver J.H."/>
        </authorList>
    </citation>
    <scope>NUCLEOTIDE SEQUENCE</scope>
    <source>
        <strain evidence="1">ECLA1</strain>
    </source>
</reference>
<dbReference type="AlphaFoldDB" id="A0AAE1E8M0"/>
<protein>
    <submittedName>
        <fullName evidence="1">Uncharacterized protein</fullName>
    </submittedName>
</protein>
<organism evidence="1 2">
    <name type="scientific">Elysia crispata</name>
    <name type="common">lettuce slug</name>
    <dbReference type="NCBI Taxonomy" id="231223"/>
    <lineage>
        <taxon>Eukaryota</taxon>
        <taxon>Metazoa</taxon>
        <taxon>Spiralia</taxon>
        <taxon>Lophotrochozoa</taxon>
        <taxon>Mollusca</taxon>
        <taxon>Gastropoda</taxon>
        <taxon>Heterobranchia</taxon>
        <taxon>Euthyneura</taxon>
        <taxon>Panpulmonata</taxon>
        <taxon>Sacoglossa</taxon>
        <taxon>Placobranchoidea</taxon>
        <taxon>Plakobranchidae</taxon>
        <taxon>Elysia</taxon>
    </lineage>
</organism>
<evidence type="ECO:0000313" key="2">
    <source>
        <dbReference type="Proteomes" id="UP001283361"/>
    </source>
</evidence>
<sequence length="92" mass="10546">MLEPVRLAAQRSVKRVSSVVKTVIKRTFPTALTLCSLFLRVLANAFMKHSDFLDTHNGRIAIGIEQLAPAQSTERRTDNKIFRDWDLLWSTF</sequence>
<evidence type="ECO:0000313" key="1">
    <source>
        <dbReference type="EMBL" id="KAK3798301.1"/>
    </source>
</evidence>
<accession>A0AAE1E8M0</accession>
<name>A0AAE1E8M0_9GAST</name>
<proteinExistence type="predicted"/>
<comment type="caution">
    <text evidence="1">The sequence shown here is derived from an EMBL/GenBank/DDBJ whole genome shotgun (WGS) entry which is preliminary data.</text>
</comment>
<keyword evidence="2" id="KW-1185">Reference proteome</keyword>
<gene>
    <name evidence="1" type="ORF">RRG08_007782</name>
</gene>